<evidence type="ECO:0000256" key="1">
    <source>
        <dbReference type="SAM" id="MobiDB-lite"/>
    </source>
</evidence>
<feature type="transmembrane region" description="Helical" evidence="2">
    <location>
        <begin position="49"/>
        <end position="70"/>
    </location>
</feature>
<feature type="transmembrane region" description="Helical" evidence="2">
    <location>
        <begin position="82"/>
        <end position="107"/>
    </location>
</feature>
<dbReference type="Proteomes" id="UP001158576">
    <property type="component" value="Chromosome PAR"/>
</dbReference>
<organism evidence="3 4">
    <name type="scientific">Oikopleura dioica</name>
    <name type="common">Tunicate</name>
    <dbReference type="NCBI Taxonomy" id="34765"/>
    <lineage>
        <taxon>Eukaryota</taxon>
        <taxon>Metazoa</taxon>
        <taxon>Chordata</taxon>
        <taxon>Tunicata</taxon>
        <taxon>Appendicularia</taxon>
        <taxon>Copelata</taxon>
        <taxon>Oikopleuridae</taxon>
        <taxon>Oikopleura</taxon>
    </lineage>
</organism>
<feature type="transmembrane region" description="Helical" evidence="2">
    <location>
        <begin position="12"/>
        <end position="37"/>
    </location>
</feature>
<name>A0ABN7RRD2_OIKDI</name>
<sequence>MVLFHDLIEEAYLIFGPFFYIVCHISGLILELLPFSIQKPKGPLQEKLFLALFIVMYIINYYFCWALEFGEIRCEKIWAQMIFLQALVSLIPFTLLTVGSMVMVHLAHLANDDEMNTSNKIKSKKNISEDDQPLLSEHHVSEVVSE</sequence>
<keyword evidence="2" id="KW-1133">Transmembrane helix</keyword>
<proteinExistence type="predicted"/>
<keyword evidence="2" id="KW-0812">Transmembrane</keyword>
<keyword evidence="4" id="KW-1185">Reference proteome</keyword>
<feature type="compositionally biased region" description="Basic and acidic residues" evidence="1">
    <location>
        <begin position="136"/>
        <end position="146"/>
    </location>
</feature>
<accession>A0ABN7RRD2</accession>
<evidence type="ECO:0000256" key="2">
    <source>
        <dbReference type="SAM" id="Phobius"/>
    </source>
</evidence>
<reference evidence="3 4" key="1">
    <citation type="submission" date="2021-04" db="EMBL/GenBank/DDBJ databases">
        <authorList>
            <person name="Bliznina A."/>
        </authorList>
    </citation>
    <scope>NUCLEOTIDE SEQUENCE [LARGE SCALE GENOMIC DNA]</scope>
</reference>
<protein>
    <submittedName>
        <fullName evidence="3">Oidioi.mRNA.OKI2018_I69.PAR.g9880.t1.cds</fullName>
    </submittedName>
</protein>
<gene>
    <name evidence="3" type="ORF">OKIOD_LOCUS1438</name>
</gene>
<evidence type="ECO:0000313" key="3">
    <source>
        <dbReference type="EMBL" id="CAG5081449.1"/>
    </source>
</evidence>
<keyword evidence="2" id="KW-0472">Membrane</keyword>
<feature type="region of interest" description="Disordered" evidence="1">
    <location>
        <begin position="126"/>
        <end position="146"/>
    </location>
</feature>
<evidence type="ECO:0000313" key="4">
    <source>
        <dbReference type="Proteomes" id="UP001158576"/>
    </source>
</evidence>
<dbReference type="EMBL" id="OU015568">
    <property type="protein sequence ID" value="CAG5081449.1"/>
    <property type="molecule type" value="Genomic_DNA"/>
</dbReference>